<name>A0A251N9Z8_PRUPE</name>
<evidence type="ECO:0000313" key="2">
    <source>
        <dbReference type="Proteomes" id="UP000006882"/>
    </source>
</evidence>
<reference evidence="1 2" key="1">
    <citation type="journal article" date="2013" name="Nat. Genet.">
        <title>The high-quality draft genome of peach (Prunus persica) identifies unique patterns of genetic diversity, domestication and genome evolution.</title>
        <authorList>
            <consortium name="International Peach Genome Initiative"/>
            <person name="Verde I."/>
            <person name="Abbott A.G."/>
            <person name="Scalabrin S."/>
            <person name="Jung S."/>
            <person name="Shu S."/>
            <person name="Marroni F."/>
            <person name="Zhebentyayeva T."/>
            <person name="Dettori M.T."/>
            <person name="Grimwood J."/>
            <person name="Cattonaro F."/>
            <person name="Zuccolo A."/>
            <person name="Rossini L."/>
            <person name="Jenkins J."/>
            <person name="Vendramin E."/>
            <person name="Meisel L.A."/>
            <person name="Decroocq V."/>
            <person name="Sosinski B."/>
            <person name="Prochnik S."/>
            <person name="Mitros T."/>
            <person name="Policriti A."/>
            <person name="Cipriani G."/>
            <person name="Dondini L."/>
            <person name="Ficklin S."/>
            <person name="Goodstein D.M."/>
            <person name="Xuan P."/>
            <person name="Del Fabbro C."/>
            <person name="Aramini V."/>
            <person name="Copetti D."/>
            <person name="Gonzalez S."/>
            <person name="Horner D.S."/>
            <person name="Falchi R."/>
            <person name="Lucas S."/>
            <person name="Mica E."/>
            <person name="Maldonado J."/>
            <person name="Lazzari B."/>
            <person name="Bielenberg D."/>
            <person name="Pirona R."/>
            <person name="Miculan M."/>
            <person name="Barakat A."/>
            <person name="Testolin R."/>
            <person name="Stella A."/>
            <person name="Tartarini S."/>
            <person name="Tonutti P."/>
            <person name="Arus P."/>
            <person name="Orellana A."/>
            <person name="Wells C."/>
            <person name="Main D."/>
            <person name="Vizzotto G."/>
            <person name="Silva H."/>
            <person name="Salamini F."/>
            <person name="Schmutz J."/>
            <person name="Morgante M."/>
            <person name="Rokhsar D.S."/>
        </authorList>
    </citation>
    <scope>NUCLEOTIDE SEQUENCE [LARGE SCALE GENOMIC DNA]</scope>
    <source>
        <strain evidence="2">cv. Nemared</strain>
    </source>
</reference>
<dbReference type="Proteomes" id="UP000006882">
    <property type="component" value="Chromosome G7"/>
</dbReference>
<dbReference type="AlphaFoldDB" id="A0A251N9Z8"/>
<dbReference type="Gramene" id="ONH96162">
    <property type="protein sequence ID" value="ONH96162"/>
    <property type="gene ID" value="PRUPE_7G110500"/>
</dbReference>
<dbReference type="EMBL" id="CM007657">
    <property type="protein sequence ID" value="ONH96162.1"/>
    <property type="molecule type" value="Genomic_DNA"/>
</dbReference>
<protein>
    <submittedName>
        <fullName evidence="1">Uncharacterized protein</fullName>
    </submittedName>
</protein>
<keyword evidence="2" id="KW-1185">Reference proteome</keyword>
<evidence type="ECO:0000313" key="1">
    <source>
        <dbReference type="EMBL" id="ONH96162.1"/>
    </source>
</evidence>
<accession>A0A251N9Z8</accession>
<sequence length="74" mass="8780">MRVRSARKSKKCQINIPPKTCIQQIGKDVFLYKRHRLNSLPNTYIRDPINIQTSIYAQPYKHVQNLQPWAKKCL</sequence>
<gene>
    <name evidence="1" type="ORF">PRUPE_7G110500</name>
</gene>
<organism evidence="1 2">
    <name type="scientific">Prunus persica</name>
    <name type="common">Peach</name>
    <name type="synonym">Amygdalus persica</name>
    <dbReference type="NCBI Taxonomy" id="3760"/>
    <lineage>
        <taxon>Eukaryota</taxon>
        <taxon>Viridiplantae</taxon>
        <taxon>Streptophyta</taxon>
        <taxon>Embryophyta</taxon>
        <taxon>Tracheophyta</taxon>
        <taxon>Spermatophyta</taxon>
        <taxon>Magnoliopsida</taxon>
        <taxon>eudicotyledons</taxon>
        <taxon>Gunneridae</taxon>
        <taxon>Pentapetalae</taxon>
        <taxon>rosids</taxon>
        <taxon>fabids</taxon>
        <taxon>Rosales</taxon>
        <taxon>Rosaceae</taxon>
        <taxon>Amygdaloideae</taxon>
        <taxon>Amygdaleae</taxon>
        <taxon>Prunus</taxon>
    </lineage>
</organism>
<proteinExistence type="predicted"/>